<protein>
    <submittedName>
        <fullName evidence="1">PREDICTED: DNA/RNA polymerases superfamily</fullName>
    </submittedName>
</protein>
<dbReference type="Proteomes" id="UP000327085">
    <property type="component" value="Chromosome 1"/>
</dbReference>
<dbReference type="EMBL" id="CABIKO010000479">
    <property type="protein sequence ID" value="VVA36800.1"/>
    <property type="molecule type" value="Genomic_DNA"/>
</dbReference>
<sequence>VTNDDRTYCSVRNDGALRAGNRLYVPNDEVLKMGILEEAHESVFAMHPGSTK</sequence>
<evidence type="ECO:0000313" key="1">
    <source>
        <dbReference type="EMBL" id="VVA36800.1"/>
    </source>
</evidence>
<dbReference type="InParanoid" id="A0A5E4GB20"/>
<name>A0A5E4GB20_PRUDU</name>
<feature type="non-terminal residue" evidence="1">
    <location>
        <position position="52"/>
    </location>
</feature>
<gene>
    <name evidence="1" type="ORF">ALMOND_2B008272</name>
</gene>
<reference evidence="2" key="1">
    <citation type="journal article" date="2020" name="Plant J.">
        <title>Transposons played a major role in the diversification between the closely related almond and peach genomes: results from the almond genome sequence.</title>
        <authorList>
            <person name="Alioto T."/>
            <person name="Alexiou K.G."/>
            <person name="Bardil A."/>
            <person name="Barteri F."/>
            <person name="Castanera R."/>
            <person name="Cruz F."/>
            <person name="Dhingra A."/>
            <person name="Duval H."/>
            <person name="Fernandez I Marti A."/>
            <person name="Frias L."/>
            <person name="Galan B."/>
            <person name="Garcia J.L."/>
            <person name="Howad W."/>
            <person name="Gomez-Garrido J."/>
            <person name="Gut M."/>
            <person name="Julca I."/>
            <person name="Morata J."/>
            <person name="Puigdomenech P."/>
            <person name="Ribeca P."/>
            <person name="Rubio Cabetas M.J."/>
            <person name="Vlasova A."/>
            <person name="Wirthensohn M."/>
            <person name="Garcia-Mas J."/>
            <person name="Gabaldon T."/>
            <person name="Casacuberta J.M."/>
            <person name="Arus P."/>
        </authorList>
    </citation>
    <scope>NUCLEOTIDE SEQUENCE [LARGE SCALE GENOMIC DNA]</scope>
    <source>
        <strain evidence="2">cv. Texas</strain>
    </source>
</reference>
<feature type="non-terminal residue" evidence="1">
    <location>
        <position position="1"/>
    </location>
</feature>
<organism evidence="1 2">
    <name type="scientific">Prunus dulcis</name>
    <name type="common">Almond</name>
    <name type="synonym">Amygdalus dulcis</name>
    <dbReference type="NCBI Taxonomy" id="3755"/>
    <lineage>
        <taxon>Eukaryota</taxon>
        <taxon>Viridiplantae</taxon>
        <taxon>Streptophyta</taxon>
        <taxon>Embryophyta</taxon>
        <taxon>Tracheophyta</taxon>
        <taxon>Spermatophyta</taxon>
        <taxon>Magnoliopsida</taxon>
        <taxon>eudicotyledons</taxon>
        <taxon>Gunneridae</taxon>
        <taxon>Pentapetalae</taxon>
        <taxon>rosids</taxon>
        <taxon>fabids</taxon>
        <taxon>Rosales</taxon>
        <taxon>Rosaceae</taxon>
        <taxon>Amygdaloideae</taxon>
        <taxon>Amygdaleae</taxon>
        <taxon>Prunus</taxon>
    </lineage>
</organism>
<dbReference type="AlphaFoldDB" id="A0A5E4GB20"/>
<dbReference type="Gramene" id="VVA36800">
    <property type="protein sequence ID" value="VVA36800"/>
    <property type="gene ID" value="Prudul26B008272"/>
</dbReference>
<proteinExistence type="predicted"/>
<evidence type="ECO:0000313" key="2">
    <source>
        <dbReference type="Proteomes" id="UP000327085"/>
    </source>
</evidence>
<accession>A0A5E4GB20</accession>